<proteinExistence type="predicted"/>
<evidence type="ECO:0000256" key="1">
    <source>
        <dbReference type="SAM" id="MobiDB-lite"/>
    </source>
</evidence>
<reference evidence="2" key="1">
    <citation type="submission" date="2018-07" db="EMBL/GenBank/DDBJ databases">
        <authorList>
            <consortium name="Genoscope - CEA"/>
            <person name="William W."/>
        </authorList>
    </citation>
    <scope>NUCLEOTIDE SEQUENCE</scope>
    <source>
        <strain evidence="2">IK1</strain>
    </source>
</reference>
<dbReference type="AlphaFoldDB" id="A0A653AHT3"/>
<accession>A0A653AHT3</accession>
<protein>
    <submittedName>
        <fullName evidence="2">Uncharacterized protein</fullName>
    </submittedName>
</protein>
<evidence type="ECO:0000313" key="2">
    <source>
        <dbReference type="EMBL" id="VBB47654.1"/>
    </source>
</evidence>
<sequence length="67" mass="7357">MVLRRLSSGKDPYRLAGLLRIHRERLQSRDSRAGYQNFGGLDASAGPGAVETGERSRFAANRTAIPE</sequence>
<organism evidence="2">
    <name type="scientific">Uncultured Desulfatiglans sp</name>
    <dbReference type="NCBI Taxonomy" id="1748965"/>
    <lineage>
        <taxon>Bacteria</taxon>
        <taxon>Pseudomonadati</taxon>
        <taxon>Thermodesulfobacteriota</taxon>
        <taxon>Desulfobacteria</taxon>
        <taxon>Desulfatiglandales</taxon>
        <taxon>Desulfatiglandaceae</taxon>
        <taxon>Desulfatiglans</taxon>
        <taxon>environmental samples</taxon>
    </lineage>
</organism>
<gene>
    <name evidence="2" type="ORF">TRIP_B50449</name>
</gene>
<feature type="region of interest" description="Disordered" evidence="1">
    <location>
        <begin position="33"/>
        <end position="67"/>
    </location>
</feature>
<name>A0A653AHT3_UNCDX</name>
<dbReference type="EMBL" id="UPXX01000032">
    <property type="protein sequence ID" value="VBB47654.1"/>
    <property type="molecule type" value="Genomic_DNA"/>
</dbReference>